<feature type="non-terminal residue" evidence="1">
    <location>
        <position position="1"/>
    </location>
</feature>
<evidence type="ECO:0000313" key="2">
    <source>
        <dbReference type="Proteomes" id="UP000887229"/>
    </source>
</evidence>
<dbReference type="GO" id="GO:0006396">
    <property type="term" value="P:RNA processing"/>
    <property type="evidence" value="ECO:0007669"/>
    <property type="project" value="InterPro"/>
</dbReference>
<dbReference type="Proteomes" id="UP000887229">
    <property type="component" value="Unassembled WGS sequence"/>
</dbReference>
<sequence>NTRGHGKKSLALIGDALLRLILVDDSVSVGPGECQRICSVEASNKAVLQLQSGQKLVHLIETSPCQKGWVSPVTGASTMEALLGALWIIRTAILRRFVILYTT</sequence>
<evidence type="ECO:0000313" key="1">
    <source>
        <dbReference type="EMBL" id="KAG9249976.1"/>
    </source>
</evidence>
<dbReference type="SUPFAM" id="SSF69065">
    <property type="entry name" value="RNase III domain-like"/>
    <property type="match status" value="1"/>
</dbReference>
<dbReference type="OrthoDB" id="67027at2759"/>
<dbReference type="RefSeq" id="XP_046113900.1">
    <property type="nucleotide sequence ID" value="XM_046261734.1"/>
</dbReference>
<keyword evidence="2" id="KW-1185">Reference proteome</keyword>
<proteinExistence type="predicted"/>
<protein>
    <recommendedName>
        <fullName evidence="3">RNase III domain-containing protein</fullName>
    </recommendedName>
</protein>
<reference evidence="1" key="1">
    <citation type="journal article" date="2021" name="IMA Fungus">
        <title>Genomic characterization of three marine fungi, including Emericellopsis atlantica sp. nov. with signatures of a generalist lifestyle and marine biomass degradation.</title>
        <authorList>
            <person name="Hagestad O.C."/>
            <person name="Hou L."/>
            <person name="Andersen J.H."/>
            <person name="Hansen E.H."/>
            <person name="Altermark B."/>
            <person name="Li C."/>
            <person name="Kuhnert E."/>
            <person name="Cox R.J."/>
            <person name="Crous P.W."/>
            <person name="Spatafora J.W."/>
            <person name="Lail K."/>
            <person name="Amirebrahimi M."/>
            <person name="Lipzen A."/>
            <person name="Pangilinan J."/>
            <person name="Andreopoulos W."/>
            <person name="Hayes R.D."/>
            <person name="Ng V."/>
            <person name="Grigoriev I.V."/>
            <person name="Jackson S.A."/>
            <person name="Sutton T.D.S."/>
            <person name="Dobson A.D.W."/>
            <person name="Rama T."/>
        </authorList>
    </citation>
    <scope>NUCLEOTIDE SEQUENCE</scope>
    <source>
        <strain evidence="1">TS7</strain>
    </source>
</reference>
<comment type="caution">
    <text evidence="1">The sequence shown here is derived from an EMBL/GenBank/DDBJ whole genome shotgun (WGS) entry which is preliminary data.</text>
</comment>
<dbReference type="AlphaFoldDB" id="A0A9P8CLU6"/>
<evidence type="ECO:0008006" key="3">
    <source>
        <dbReference type="Google" id="ProtNLM"/>
    </source>
</evidence>
<organism evidence="1 2">
    <name type="scientific">Emericellopsis atlantica</name>
    <dbReference type="NCBI Taxonomy" id="2614577"/>
    <lineage>
        <taxon>Eukaryota</taxon>
        <taxon>Fungi</taxon>
        <taxon>Dikarya</taxon>
        <taxon>Ascomycota</taxon>
        <taxon>Pezizomycotina</taxon>
        <taxon>Sordariomycetes</taxon>
        <taxon>Hypocreomycetidae</taxon>
        <taxon>Hypocreales</taxon>
        <taxon>Bionectriaceae</taxon>
        <taxon>Emericellopsis</taxon>
    </lineage>
</organism>
<gene>
    <name evidence="1" type="ORF">F5Z01DRAFT_630554</name>
</gene>
<name>A0A9P8CLU6_9HYPO</name>
<dbReference type="InterPro" id="IPR036389">
    <property type="entry name" value="RNase_III_sf"/>
</dbReference>
<dbReference type="EMBL" id="MU251286">
    <property type="protein sequence ID" value="KAG9249976.1"/>
    <property type="molecule type" value="Genomic_DNA"/>
</dbReference>
<accession>A0A9P8CLU6</accession>
<dbReference type="GO" id="GO:0004525">
    <property type="term" value="F:ribonuclease III activity"/>
    <property type="evidence" value="ECO:0007669"/>
    <property type="project" value="InterPro"/>
</dbReference>
<dbReference type="GeneID" id="70292637"/>